<name>A0A061JEM5_TRYRA</name>
<dbReference type="AlphaFoldDB" id="A0A061JEM5"/>
<comment type="caution">
    <text evidence="1">The sequence shown here is derived from an EMBL/GenBank/DDBJ whole genome shotgun (WGS) entry which is preliminary data.</text>
</comment>
<evidence type="ECO:0000313" key="2">
    <source>
        <dbReference type="Proteomes" id="UP000031737"/>
    </source>
</evidence>
<dbReference type="OrthoDB" id="239418at2759"/>
<dbReference type="EMBL" id="AUPL01000201">
    <property type="protein sequence ID" value="ESL12037.1"/>
    <property type="molecule type" value="Genomic_DNA"/>
</dbReference>
<protein>
    <submittedName>
        <fullName evidence="1">Uncharacterized protein</fullName>
    </submittedName>
</protein>
<accession>A0A061JEM5</accession>
<evidence type="ECO:0000313" key="1">
    <source>
        <dbReference type="EMBL" id="ESL12037.1"/>
    </source>
</evidence>
<gene>
    <name evidence="1" type="ORF">TRSC58_00201</name>
</gene>
<organism evidence="1 2">
    <name type="scientific">Trypanosoma rangeli SC58</name>
    <dbReference type="NCBI Taxonomy" id="429131"/>
    <lineage>
        <taxon>Eukaryota</taxon>
        <taxon>Discoba</taxon>
        <taxon>Euglenozoa</taxon>
        <taxon>Kinetoplastea</taxon>
        <taxon>Metakinetoplastina</taxon>
        <taxon>Trypanosomatida</taxon>
        <taxon>Trypanosomatidae</taxon>
        <taxon>Trypanosoma</taxon>
        <taxon>Herpetosoma</taxon>
    </lineage>
</organism>
<keyword evidence="2" id="KW-1185">Reference proteome</keyword>
<dbReference type="VEuPathDB" id="TriTrypDB:TRSC58_00201"/>
<reference evidence="1 2" key="1">
    <citation type="submission" date="2013-07" db="EMBL/GenBank/DDBJ databases">
        <authorList>
            <person name="Stoco P.H."/>
            <person name="Wagner G."/>
            <person name="Gerber A."/>
            <person name="Zaha A."/>
            <person name="Thompson C."/>
            <person name="Bartholomeu D.C."/>
            <person name="Luckemeyer D.D."/>
            <person name="Bahia D."/>
            <person name="Loreto E."/>
            <person name="Prestes E.B."/>
            <person name="Lima F.M."/>
            <person name="Rodrigues-Luiz G."/>
            <person name="Vallejo G.A."/>
            <person name="Filho J.F."/>
            <person name="Monteiro K.M."/>
            <person name="Tyler K.M."/>
            <person name="de Almeida L.G."/>
            <person name="Ortiz M.F."/>
            <person name="Siervo M.A."/>
            <person name="de Moraes M.H."/>
            <person name="Cunha O.L."/>
            <person name="Mendonca-Neto R."/>
            <person name="Silva R."/>
            <person name="Teixeira S.M."/>
            <person name="Murta S.M."/>
            <person name="Sincero T.C."/>
            <person name="Mendes T.A."/>
            <person name="Urmenyi T.P."/>
            <person name="Silva V.G."/>
            <person name="da Rocha W.D."/>
            <person name="Andersson B."/>
            <person name="Romanha A.J."/>
            <person name="Steindel M."/>
            <person name="de Vasconcelos A.T."/>
            <person name="Grisard E.C."/>
        </authorList>
    </citation>
    <scope>NUCLEOTIDE SEQUENCE [LARGE SCALE GENOMIC DNA]</scope>
    <source>
        <strain evidence="1 2">SC58</strain>
    </source>
</reference>
<dbReference type="Proteomes" id="UP000031737">
    <property type="component" value="Unassembled WGS sequence"/>
</dbReference>
<proteinExistence type="predicted"/>
<sequence length="52" mass="6063">MTDPERHDFSNIRNKVYDREELQGVLFGSAGPPPYPLLQRIDKQAMTLEKFL</sequence>